<dbReference type="AlphaFoldDB" id="A0ABD2PVT3"/>
<sequence>MITVEISNLSEADTAIFFTTNGESPDLWRRKKHGQEVTYRYKGPFCLKEGRRTVKAVAANRFTKAESNVVVRTFDVRKYQPLSDSPSEENSVILSDDGDPYPISTKPSRKPLQPISYEEYTPEDDFPSNGSFVY</sequence>
<evidence type="ECO:0000313" key="2">
    <source>
        <dbReference type="EMBL" id="KAL3311564.1"/>
    </source>
</evidence>
<gene>
    <name evidence="2" type="primary">DZANK1_2</name>
    <name evidence="2" type="ORF">Ciccas_009852</name>
</gene>
<evidence type="ECO:0000256" key="1">
    <source>
        <dbReference type="SAM" id="MobiDB-lite"/>
    </source>
</evidence>
<feature type="region of interest" description="Disordered" evidence="1">
    <location>
        <begin position="80"/>
        <end position="134"/>
    </location>
</feature>
<dbReference type="EMBL" id="JBJKFK010002140">
    <property type="protein sequence ID" value="KAL3311564.1"/>
    <property type="molecule type" value="Genomic_DNA"/>
</dbReference>
<reference evidence="2 3" key="1">
    <citation type="submission" date="2024-11" db="EMBL/GenBank/DDBJ databases">
        <title>Adaptive evolution of stress response genes in parasites aligns with host niche diversity.</title>
        <authorList>
            <person name="Hahn C."/>
            <person name="Resl P."/>
        </authorList>
    </citation>
    <scope>NUCLEOTIDE SEQUENCE [LARGE SCALE GENOMIC DNA]</scope>
    <source>
        <strain evidence="2">EGGRZ-B1_66</strain>
        <tissue evidence="2">Body</tissue>
    </source>
</reference>
<accession>A0ABD2PVT3</accession>
<dbReference type="Pfam" id="PF13287">
    <property type="entry name" value="Fn3_assoc"/>
    <property type="match status" value="1"/>
</dbReference>
<organism evidence="2 3">
    <name type="scientific">Cichlidogyrus casuarinus</name>
    <dbReference type="NCBI Taxonomy" id="1844966"/>
    <lineage>
        <taxon>Eukaryota</taxon>
        <taxon>Metazoa</taxon>
        <taxon>Spiralia</taxon>
        <taxon>Lophotrochozoa</taxon>
        <taxon>Platyhelminthes</taxon>
        <taxon>Monogenea</taxon>
        <taxon>Monopisthocotylea</taxon>
        <taxon>Dactylogyridea</taxon>
        <taxon>Ancyrocephalidae</taxon>
        <taxon>Cichlidogyrus</taxon>
    </lineage>
</organism>
<comment type="caution">
    <text evidence="2">The sequence shown here is derived from an EMBL/GenBank/DDBJ whole genome shotgun (WGS) entry which is preliminary data.</text>
</comment>
<evidence type="ECO:0000313" key="3">
    <source>
        <dbReference type="Proteomes" id="UP001626550"/>
    </source>
</evidence>
<proteinExistence type="predicted"/>
<keyword evidence="3" id="KW-1185">Reference proteome</keyword>
<dbReference type="InterPro" id="IPR026876">
    <property type="entry name" value="Fn3_assoc_repeat"/>
</dbReference>
<feature type="compositionally biased region" description="Polar residues" evidence="1">
    <location>
        <begin position="82"/>
        <end position="93"/>
    </location>
</feature>
<protein>
    <submittedName>
        <fullName evidence="2">Double zinc ribbon and ankyrin repeat domains 1</fullName>
    </submittedName>
</protein>
<name>A0ABD2PVT3_9PLAT</name>
<dbReference type="Proteomes" id="UP001626550">
    <property type="component" value="Unassembled WGS sequence"/>
</dbReference>